<dbReference type="PANTHER" id="PTHR45719:SF8">
    <property type="entry name" value="BETA-GLUCURONOSYLTRANSFERASE GLCAT14C"/>
    <property type="match status" value="1"/>
</dbReference>
<proteinExistence type="predicted"/>
<dbReference type="GO" id="GO:0016020">
    <property type="term" value="C:membrane"/>
    <property type="evidence" value="ECO:0007669"/>
    <property type="project" value="UniProtKB-SubCell"/>
</dbReference>
<dbReference type="Gramene" id="KOM58234">
    <property type="protein sequence ID" value="KOM58234"/>
    <property type="gene ID" value="LR48_Vigan11g126800"/>
</dbReference>
<dbReference type="PANTHER" id="PTHR45719">
    <property type="entry name" value="GLYCOSYLTRANSFERASE"/>
    <property type="match status" value="1"/>
</dbReference>
<reference evidence="8" key="1">
    <citation type="journal article" date="2015" name="Proc. Natl. Acad. Sci. U.S.A.">
        <title>Genome sequencing of adzuki bean (Vigna angularis) provides insight into high starch and low fat accumulation and domestication.</title>
        <authorList>
            <person name="Yang K."/>
            <person name="Tian Z."/>
            <person name="Chen C."/>
            <person name="Luo L."/>
            <person name="Zhao B."/>
            <person name="Wang Z."/>
            <person name="Yu L."/>
            <person name="Li Y."/>
            <person name="Sun Y."/>
            <person name="Li W."/>
            <person name="Chen Y."/>
            <person name="Li Y."/>
            <person name="Zhang Y."/>
            <person name="Ai D."/>
            <person name="Zhao J."/>
            <person name="Shang C."/>
            <person name="Ma Y."/>
            <person name="Wu B."/>
            <person name="Wang M."/>
            <person name="Gao L."/>
            <person name="Sun D."/>
            <person name="Zhang P."/>
            <person name="Guo F."/>
            <person name="Wang W."/>
            <person name="Li Y."/>
            <person name="Wang J."/>
            <person name="Varshney R.K."/>
            <person name="Wang J."/>
            <person name="Ling H.Q."/>
            <person name="Wan P."/>
        </authorList>
    </citation>
    <scope>NUCLEOTIDE SEQUENCE</scope>
    <source>
        <strain evidence="8">cv. Jingnong 6</strain>
    </source>
</reference>
<dbReference type="OMA" id="MVIGNAD"/>
<dbReference type="Pfam" id="PF02485">
    <property type="entry name" value="Branch"/>
    <property type="match status" value="1"/>
</dbReference>
<dbReference type="Proteomes" id="UP000053144">
    <property type="component" value="Chromosome 11"/>
</dbReference>
<organism evidence="7 8">
    <name type="scientific">Phaseolus angularis</name>
    <name type="common">Azuki bean</name>
    <name type="synonym">Vigna angularis</name>
    <dbReference type="NCBI Taxonomy" id="3914"/>
    <lineage>
        <taxon>Eukaryota</taxon>
        <taxon>Viridiplantae</taxon>
        <taxon>Streptophyta</taxon>
        <taxon>Embryophyta</taxon>
        <taxon>Tracheophyta</taxon>
        <taxon>Spermatophyta</taxon>
        <taxon>Magnoliopsida</taxon>
        <taxon>eudicotyledons</taxon>
        <taxon>Gunneridae</taxon>
        <taxon>Pentapetalae</taxon>
        <taxon>rosids</taxon>
        <taxon>fabids</taxon>
        <taxon>Fabales</taxon>
        <taxon>Fabaceae</taxon>
        <taxon>Papilionoideae</taxon>
        <taxon>50 kb inversion clade</taxon>
        <taxon>NPAAA clade</taxon>
        <taxon>indigoferoid/millettioid clade</taxon>
        <taxon>Phaseoleae</taxon>
        <taxon>Vigna</taxon>
    </lineage>
</organism>
<evidence type="ECO:0000313" key="7">
    <source>
        <dbReference type="EMBL" id="KOM58234.1"/>
    </source>
</evidence>
<dbReference type="GO" id="GO:0015020">
    <property type="term" value="F:glucuronosyltransferase activity"/>
    <property type="evidence" value="ECO:0007669"/>
    <property type="project" value="InterPro"/>
</dbReference>
<dbReference type="AlphaFoldDB" id="A0A0L9VTY9"/>
<keyword evidence="2" id="KW-0328">Glycosyltransferase</keyword>
<dbReference type="OrthoDB" id="2019572at2759"/>
<keyword evidence="4" id="KW-0472">Membrane</keyword>
<evidence type="ECO:0000256" key="2">
    <source>
        <dbReference type="ARBA" id="ARBA00022676"/>
    </source>
</evidence>
<name>A0A0L9VTY9_PHAAN</name>
<keyword evidence="3" id="KW-0808">Transferase</keyword>
<dbReference type="InterPro" id="IPR044610">
    <property type="entry name" value="GLCAT14A/B/C"/>
</dbReference>
<comment type="subcellular location">
    <subcellularLocation>
        <location evidence="1">Membrane</location>
        <topology evidence="1">Single-pass type II membrane protein</topology>
    </subcellularLocation>
</comment>
<sequence>MKRNHNSHNHHHSFRPRKWMTMIIAIVTICIILLLLTLTKPSSSSSSPSSSSSATWSSSSSSSFNLTEEVGVGLPRLAYMLTGTKGEEAQLKRVLQAVYHPRNFYLLHLDLEASDEERLELAKYVKFETVFAAFGNVMVVGKSDLVTYKGPTMVASTLHGIALLLKRIPHWDWFLNLSASDYPLISQDDLLHIFSFLPRDLNFIEHTSNIGWKEHQRARPIIIDPGLYHLKKSGVYWAKEKRSVPSSFKLFTGSSWIVLTKSFLEFCVLGWDNLPRTLLMYYTNFLSSPEGYFHTVICNHKDYQNTTINHDLRYIRWDNPPKQHPLSLKLEHFDDMVRSGIPFARKFAKDDPVLDKIDKELLRRSKGHFTPGGWCFGSPLLGKDPCTVYGNPIVVKPTLRSKKLEKLMVKLLDSENFRPKQCK</sequence>
<feature type="region of interest" description="Disordered" evidence="6">
    <location>
        <begin position="42"/>
        <end position="62"/>
    </location>
</feature>
<evidence type="ECO:0000256" key="3">
    <source>
        <dbReference type="ARBA" id="ARBA00022679"/>
    </source>
</evidence>
<evidence type="ECO:0000256" key="1">
    <source>
        <dbReference type="ARBA" id="ARBA00004606"/>
    </source>
</evidence>
<dbReference type="InterPro" id="IPR003406">
    <property type="entry name" value="Glyco_trans_14"/>
</dbReference>
<dbReference type="EMBL" id="CM003381">
    <property type="protein sequence ID" value="KOM58234.1"/>
    <property type="molecule type" value="Genomic_DNA"/>
</dbReference>
<keyword evidence="5" id="KW-0325">Glycoprotein</keyword>
<dbReference type="KEGG" id="var:108347484"/>
<dbReference type="STRING" id="3914.A0A0L9VTY9"/>
<evidence type="ECO:0000256" key="4">
    <source>
        <dbReference type="ARBA" id="ARBA00023136"/>
    </source>
</evidence>
<gene>
    <name evidence="7" type="ORF">LR48_Vigan11g126800</name>
</gene>
<accession>A0A0L9VTY9</accession>
<evidence type="ECO:0000256" key="5">
    <source>
        <dbReference type="ARBA" id="ARBA00023180"/>
    </source>
</evidence>
<protein>
    <submittedName>
        <fullName evidence="7">Uncharacterized protein</fullName>
    </submittedName>
</protein>
<evidence type="ECO:0000256" key="6">
    <source>
        <dbReference type="SAM" id="MobiDB-lite"/>
    </source>
</evidence>
<evidence type="ECO:0000313" key="8">
    <source>
        <dbReference type="Proteomes" id="UP000053144"/>
    </source>
</evidence>